<gene>
    <name evidence="1" type="ORF">DPMN_174607</name>
</gene>
<reference evidence="1" key="2">
    <citation type="submission" date="2020-11" db="EMBL/GenBank/DDBJ databases">
        <authorList>
            <person name="McCartney M.A."/>
            <person name="Auch B."/>
            <person name="Kono T."/>
            <person name="Mallez S."/>
            <person name="Becker A."/>
            <person name="Gohl D.M."/>
            <person name="Silverstein K.A.T."/>
            <person name="Koren S."/>
            <person name="Bechman K.B."/>
            <person name="Herman A."/>
            <person name="Abrahante J.E."/>
            <person name="Garbe J."/>
        </authorList>
    </citation>
    <scope>NUCLEOTIDE SEQUENCE</scope>
    <source>
        <strain evidence="1">Duluth1</strain>
        <tissue evidence="1">Whole animal</tissue>
    </source>
</reference>
<comment type="caution">
    <text evidence="1">The sequence shown here is derived from an EMBL/GenBank/DDBJ whole genome shotgun (WGS) entry which is preliminary data.</text>
</comment>
<keyword evidence="2" id="KW-1185">Reference proteome</keyword>
<dbReference type="Proteomes" id="UP000828390">
    <property type="component" value="Unassembled WGS sequence"/>
</dbReference>
<dbReference type="EMBL" id="JAIWYP010000009">
    <property type="protein sequence ID" value="KAH3773249.1"/>
    <property type="molecule type" value="Genomic_DNA"/>
</dbReference>
<reference evidence="1" key="1">
    <citation type="journal article" date="2019" name="bioRxiv">
        <title>The Genome of the Zebra Mussel, Dreissena polymorpha: A Resource for Invasive Species Research.</title>
        <authorList>
            <person name="McCartney M.A."/>
            <person name="Auch B."/>
            <person name="Kono T."/>
            <person name="Mallez S."/>
            <person name="Zhang Y."/>
            <person name="Obille A."/>
            <person name="Becker A."/>
            <person name="Abrahante J.E."/>
            <person name="Garbe J."/>
            <person name="Badalamenti J.P."/>
            <person name="Herman A."/>
            <person name="Mangelson H."/>
            <person name="Liachko I."/>
            <person name="Sullivan S."/>
            <person name="Sone E.D."/>
            <person name="Koren S."/>
            <person name="Silverstein K.A.T."/>
            <person name="Beckman K.B."/>
            <person name="Gohl D.M."/>
        </authorList>
    </citation>
    <scope>NUCLEOTIDE SEQUENCE</scope>
    <source>
        <strain evidence="1">Duluth1</strain>
        <tissue evidence="1">Whole animal</tissue>
    </source>
</reference>
<organism evidence="1 2">
    <name type="scientific">Dreissena polymorpha</name>
    <name type="common">Zebra mussel</name>
    <name type="synonym">Mytilus polymorpha</name>
    <dbReference type="NCBI Taxonomy" id="45954"/>
    <lineage>
        <taxon>Eukaryota</taxon>
        <taxon>Metazoa</taxon>
        <taxon>Spiralia</taxon>
        <taxon>Lophotrochozoa</taxon>
        <taxon>Mollusca</taxon>
        <taxon>Bivalvia</taxon>
        <taxon>Autobranchia</taxon>
        <taxon>Heteroconchia</taxon>
        <taxon>Euheterodonta</taxon>
        <taxon>Imparidentia</taxon>
        <taxon>Neoheterodontei</taxon>
        <taxon>Myida</taxon>
        <taxon>Dreissenoidea</taxon>
        <taxon>Dreissenidae</taxon>
        <taxon>Dreissena</taxon>
    </lineage>
</organism>
<accession>A0A9D4E6N6</accession>
<evidence type="ECO:0000313" key="2">
    <source>
        <dbReference type="Proteomes" id="UP000828390"/>
    </source>
</evidence>
<protein>
    <submittedName>
        <fullName evidence="1">Uncharacterized protein</fullName>
    </submittedName>
</protein>
<proteinExistence type="predicted"/>
<evidence type="ECO:0000313" key="1">
    <source>
        <dbReference type="EMBL" id="KAH3773249.1"/>
    </source>
</evidence>
<dbReference type="AlphaFoldDB" id="A0A9D4E6N6"/>
<name>A0A9D4E6N6_DREPO</name>
<sequence length="53" mass="5553">MMKLKRSQTDAAAAKGVSGGAMTTSTSVVKRLPLAKVAVFLLPQQVAFWMAAS</sequence>